<dbReference type="AlphaFoldDB" id="A0A2U1LZ89"/>
<dbReference type="PROSITE" id="PS51375">
    <property type="entry name" value="PPR"/>
    <property type="match status" value="1"/>
</dbReference>
<sequence length="69" mass="7692">MPERDVVCLMTMISGYSNVGRVEELRVLFERMGLEGLGEAFSLFRKMSEEGSVPDVATWNAMISGFVQS</sequence>
<dbReference type="NCBIfam" id="TIGR00756">
    <property type="entry name" value="PPR"/>
    <property type="match status" value="1"/>
</dbReference>
<evidence type="ECO:0000256" key="1">
    <source>
        <dbReference type="ARBA" id="ARBA00022737"/>
    </source>
</evidence>
<dbReference type="OrthoDB" id="185373at2759"/>
<evidence type="ECO:0000256" key="2">
    <source>
        <dbReference type="PROSITE-ProRule" id="PRU00708"/>
    </source>
</evidence>
<proteinExistence type="predicted"/>
<feature type="repeat" description="PPR" evidence="2">
    <location>
        <begin position="5"/>
        <end position="39"/>
    </location>
</feature>
<name>A0A2U1LZ89_ARTAN</name>
<dbReference type="InterPro" id="IPR011990">
    <property type="entry name" value="TPR-like_helical_dom_sf"/>
</dbReference>
<dbReference type="Proteomes" id="UP000245207">
    <property type="component" value="Unassembled WGS sequence"/>
</dbReference>
<dbReference type="InterPro" id="IPR002885">
    <property type="entry name" value="PPR_rpt"/>
</dbReference>
<dbReference type="STRING" id="35608.A0A2U1LZ89"/>
<dbReference type="Gene3D" id="1.25.40.10">
    <property type="entry name" value="Tetratricopeptide repeat domain"/>
    <property type="match status" value="1"/>
</dbReference>
<evidence type="ECO:0008006" key="5">
    <source>
        <dbReference type="Google" id="ProtNLM"/>
    </source>
</evidence>
<gene>
    <name evidence="3" type="ORF">CTI12_AA433320</name>
</gene>
<keyword evidence="4" id="KW-1185">Reference proteome</keyword>
<dbReference type="EMBL" id="PKPP01007118">
    <property type="protein sequence ID" value="PWA54307.1"/>
    <property type="molecule type" value="Genomic_DNA"/>
</dbReference>
<protein>
    <recommendedName>
        <fullName evidence="5">Pentatricopeptide repeat-containing protein</fullName>
    </recommendedName>
</protein>
<accession>A0A2U1LZ89</accession>
<evidence type="ECO:0000313" key="3">
    <source>
        <dbReference type="EMBL" id="PWA54307.1"/>
    </source>
</evidence>
<keyword evidence="1" id="KW-0677">Repeat</keyword>
<evidence type="ECO:0000313" key="4">
    <source>
        <dbReference type="Proteomes" id="UP000245207"/>
    </source>
</evidence>
<dbReference type="Pfam" id="PF01535">
    <property type="entry name" value="PPR"/>
    <property type="match status" value="3"/>
</dbReference>
<organism evidence="3 4">
    <name type="scientific">Artemisia annua</name>
    <name type="common">Sweet wormwood</name>
    <dbReference type="NCBI Taxonomy" id="35608"/>
    <lineage>
        <taxon>Eukaryota</taxon>
        <taxon>Viridiplantae</taxon>
        <taxon>Streptophyta</taxon>
        <taxon>Embryophyta</taxon>
        <taxon>Tracheophyta</taxon>
        <taxon>Spermatophyta</taxon>
        <taxon>Magnoliopsida</taxon>
        <taxon>eudicotyledons</taxon>
        <taxon>Gunneridae</taxon>
        <taxon>Pentapetalae</taxon>
        <taxon>asterids</taxon>
        <taxon>campanulids</taxon>
        <taxon>Asterales</taxon>
        <taxon>Asteraceae</taxon>
        <taxon>Asteroideae</taxon>
        <taxon>Anthemideae</taxon>
        <taxon>Artemisiinae</taxon>
        <taxon>Artemisia</taxon>
    </lineage>
</organism>
<reference evidence="3 4" key="1">
    <citation type="journal article" date="2018" name="Mol. Plant">
        <title>The genome of Artemisia annua provides insight into the evolution of Asteraceae family and artemisinin biosynthesis.</title>
        <authorList>
            <person name="Shen Q."/>
            <person name="Zhang L."/>
            <person name="Liao Z."/>
            <person name="Wang S."/>
            <person name="Yan T."/>
            <person name="Shi P."/>
            <person name="Liu M."/>
            <person name="Fu X."/>
            <person name="Pan Q."/>
            <person name="Wang Y."/>
            <person name="Lv Z."/>
            <person name="Lu X."/>
            <person name="Zhang F."/>
            <person name="Jiang W."/>
            <person name="Ma Y."/>
            <person name="Chen M."/>
            <person name="Hao X."/>
            <person name="Li L."/>
            <person name="Tang Y."/>
            <person name="Lv G."/>
            <person name="Zhou Y."/>
            <person name="Sun X."/>
            <person name="Brodelius P.E."/>
            <person name="Rose J.K.C."/>
            <person name="Tang K."/>
        </authorList>
    </citation>
    <scope>NUCLEOTIDE SEQUENCE [LARGE SCALE GENOMIC DNA]</scope>
    <source>
        <strain evidence="4">cv. Huhao1</strain>
        <tissue evidence="3">Leaf</tissue>
    </source>
</reference>
<comment type="caution">
    <text evidence="3">The sequence shown here is derived from an EMBL/GenBank/DDBJ whole genome shotgun (WGS) entry which is preliminary data.</text>
</comment>